<dbReference type="AlphaFoldDB" id="A0A831RXZ5"/>
<organism evidence="1">
    <name type="scientific">Thiolapillus brandeum</name>
    <dbReference type="NCBI Taxonomy" id="1076588"/>
    <lineage>
        <taxon>Bacteria</taxon>
        <taxon>Pseudomonadati</taxon>
        <taxon>Pseudomonadota</taxon>
        <taxon>Gammaproteobacteria</taxon>
        <taxon>Chromatiales</taxon>
        <taxon>Sedimenticolaceae</taxon>
        <taxon>Thiolapillus</taxon>
    </lineage>
</organism>
<name>A0A831RXZ5_9GAMM</name>
<sequence length="95" mass="11035">MPTRTHHRRSHEEWQRLITEQQQSGLSQRAFCRENGLALSSFRNWKRRLAATPPVPETGGGEWLELPLDLSHSATPHWEIELDLGNGVCLRLRQR</sequence>
<comment type="caution">
    <text evidence="1">The sequence shown here is derived from an EMBL/GenBank/DDBJ whole genome shotgun (WGS) entry which is preliminary data.</text>
</comment>
<evidence type="ECO:0008006" key="2">
    <source>
        <dbReference type="Google" id="ProtNLM"/>
    </source>
</evidence>
<dbReference type="Proteomes" id="UP000886339">
    <property type="component" value="Unassembled WGS sequence"/>
</dbReference>
<protein>
    <recommendedName>
        <fullName evidence="2">IS66 family insertion sequence element accessory protein TnpB</fullName>
    </recommendedName>
</protein>
<dbReference type="NCBIfam" id="NF047593">
    <property type="entry name" value="IS66_ISAeme5_TnpA"/>
    <property type="match status" value="1"/>
</dbReference>
<gene>
    <name evidence="1" type="ORF">ENJ12_12715</name>
</gene>
<dbReference type="EMBL" id="DRLF01000438">
    <property type="protein sequence ID" value="HEC07711.1"/>
    <property type="molecule type" value="Genomic_DNA"/>
</dbReference>
<accession>A0A831RXZ5</accession>
<reference evidence="1" key="1">
    <citation type="journal article" date="2020" name="mSystems">
        <title>Genome- and Community-Level Interaction Insights into Carbon Utilization and Element Cycling Functions of Hydrothermarchaeota in Hydrothermal Sediment.</title>
        <authorList>
            <person name="Zhou Z."/>
            <person name="Liu Y."/>
            <person name="Xu W."/>
            <person name="Pan J."/>
            <person name="Luo Z.H."/>
            <person name="Li M."/>
        </authorList>
    </citation>
    <scope>NUCLEOTIDE SEQUENCE [LARGE SCALE GENOMIC DNA]</scope>
    <source>
        <strain evidence="1">HyVt-458</strain>
    </source>
</reference>
<evidence type="ECO:0000313" key="1">
    <source>
        <dbReference type="EMBL" id="HEC07711.1"/>
    </source>
</evidence>
<proteinExistence type="predicted"/>